<evidence type="ECO:0000256" key="4">
    <source>
        <dbReference type="ARBA" id="ARBA00022519"/>
    </source>
</evidence>
<evidence type="ECO:0000256" key="10">
    <source>
        <dbReference type="ARBA" id="ARBA00093659"/>
    </source>
</evidence>
<keyword evidence="6 11" id="KW-1133">Transmembrane helix</keyword>
<evidence type="ECO:0000259" key="12">
    <source>
        <dbReference type="Pfam" id="PF00924"/>
    </source>
</evidence>
<dbReference type="GO" id="GO:0008381">
    <property type="term" value="F:mechanosensitive monoatomic ion channel activity"/>
    <property type="evidence" value="ECO:0007669"/>
    <property type="project" value="InterPro"/>
</dbReference>
<accession>A0AA37TS43</accession>
<dbReference type="Pfam" id="PF00924">
    <property type="entry name" value="MS_channel_2nd"/>
    <property type="match status" value="1"/>
</dbReference>
<reference evidence="14 15" key="1">
    <citation type="journal article" date="2014" name="Int. J. Syst. Evol. Microbiol.">
        <title>Complete genome sequence of Corynebacterium casei LMG S-19264T (=DSM 44701T), isolated from a smear-ripened cheese.</title>
        <authorList>
            <consortium name="US DOE Joint Genome Institute (JGI-PGF)"/>
            <person name="Walter F."/>
            <person name="Albersmeier A."/>
            <person name="Kalinowski J."/>
            <person name="Ruckert C."/>
        </authorList>
    </citation>
    <scope>NUCLEOTIDE SEQUENCE [LARGE SCALE GENOMIC DNA]</scope>
    <source>
        <strain evidence="14 15">NBRC 112785</strain>
    </source>
</reference>
<keyword evidence="8 11" id="KW-0472">Membrane</keyword>
<feature type="domain" description="Mechanosensitive ion channel MscS" evidence="12">
    <location>
        <begin position="208"/>
        <end position="276"/>
    </location>
</feature>
<dbReference type="GO" id="GO:0005886">
    <property type="term" value="C:plasma membrane"/>
    <property type="evidence" value="ECO:0007669"/>
    <property type="project" value="UniProtKB-SubCell"/>
</dbReference>
<evidence type="ECO:0000313" key="15">
    <source>
        <dbReference type="Proteomes" id="UP001157439"/>
    </source>
</evidence>
<feature type="transmembrane region" description="Helical" evidence="11">
    <location>
        <begin position="163"/>
        <end position="183"/>
    </location>
</feature>
<dbReference type="PANTHER" id="PTHR30414:SF0">
    <property type="entry name" value="MINICONDUCTANCE MECHANOSENSITIVE CHANNEL YBDG"/>
    <property type="match status" value="1"/>
</dbReference>
<organism evidence="14 15">
    <name type="scientific">Paraferrimonas haliotis</name>
    <dbReference type="NCBI Taxonomy" id="2013866"/>
    <lineage>
        <taxon>Bacteria</taxon>
        <taxon>Pseudomonadati</taxon>
        <taxon>Pseudomonadota</taxon>
        <taxon>Gammaproteobacteria</taxon>
        <taxon>Alteromonadales</taxon>
        <taxon>Ferrimonadaceae</taxon>
        <taxon>Paraferrimonas</taxon>
    </lineage>
</organism>
<keyword evidence="15" id="KW-1185">Reference proteome</keyword>
<evidence type="ECO:0000256" key="8">
    <source>
        <dbReference type="ARBA" id="ARBA00023136"/>
    </source>
</evidence>
<feature type="domain" description="Mechanosensitive ion channel MscS C-terminal" evidence="13">
    <location>
        <begin position="350"/>
        <end position="410"/>
    </location>
</feature>
<evidence type="ECO:0000259" key="13">
    <source>
        <dbReference type="Pfam" id="PF21082"/>
    </source>
</evidence>
<sequence>MISVYTVTLINCYQGLAVEHELRELLIAGLNMMGISETPQDAVSSGVVIVTSLLLAIIAYVFVRRGVVQGLNKIIERSKVRWDDIFMEHKVLEKMSVVVPLIVIDVMVPLYFPNEHWLEGVLQTTLTLLIMLQVTRVLFAALNASNDMADSNDVGRRLPINSVVQLFKLFLSFVFLILAVSLVTGNSPIYFLSGLGVATGLVMLVFRDTILGFVAGIQLAANNMVSRGDWIEMSKYGADGEVEQVSLTTVKVRNWDKTITMIPAYALVSDAFRNWRGMSESGGRRIKRAVNIDLNTVHFLDDEQIESLKAFKLIAPYLSDKQAQLKNNSGINGRRLTNLGTFRAYLEAYLKANQNIHPQMTFLVRQLASTQTGVPMEVYVFSNDIRWANYEAIQADIFDHIFAVLPEFGLRAYQHPSGRDMEGISLHSRESS</sequence>
<dbReference type="Proteomes" id="UP001157439">
    <property type="component" value="Unassembled WGS sequence"/>
</dbReference>
<dbReference type="InterPro" id="IPR023408">
    <property type="entry name" value="MscS_beta-dom_sf"/>
</dbReference>
<dbReference type="Gene3D" id="2.30.30.60">
    <property type="match status" value="1"/>
</dbReference>
<dbReference type="GO" id="GO:0071470">
    <property type="term" value="P:cellular response to osmotic stress"/>
    <property type="evidence" value="ECO:0007669"/>
    <property type="project" value="InterPro"/>
</dbReference>
<comment type="caution">
    <text evidence="14">The sequence shown here is derived from an EMBL/GenBank/DDBJ whole genome shotgun (WGS) entry which is preliminary data.</text>
</comment>
<comment type="subcellular location">
    <subcellularLocation>
        <location evidence="1">Cell inner membrane</location>
        <topology evidence="1">Multi-pass membrane protein</topology>
    </subcellularLocation>
</comment>
<feature type="transmembrane region" description="Helical" evidence="11">
    <location>
        <begin position="124"/>
        <end position="142"/>
    </location>
</feature>
<evidence type="ECO:0000256" key="7">
    <source>
        <dbReference type="ARBA" id="ARBA00023016"/>
    </source>
</evidence>
<name>A0AA37TS43_9GAMM</name>
<dbReference type="Pfam" id="PF21082">
    <property type="entry name" value="MS_channel_3rd"/>
    <property type="match status" value="1"/>
</dbReference>
<evidence type="ECO:0000256" key="2">
    <source>
        <dbReference type="ARBA" id="ARBA00008017"/>
    </source>
</evidence>
<dbReference type="InterPro" id="IPR049278">
    <property type="entry name" value="MS_channel_C"/>
</dbReference>
<dbReference type="InterPro" id="IPR030192">
    <property type="entry name" value="YbdG"/>
</dbReference>
<dbReference type="FunFam" id="2.30.30.60:FF:000002">
    <property type="entry name" value="Mechanosensitive ion channel family protein"/>
    <property type="match status" value="1"/>
</dbReference>
<protein>
    <recommendedName>
        <fullName evidence="9">Mechanosensing system component YbdG</fullName>
    </recommendedName>
    <alternativeName>
        <fullName evidence="10">Mechanosensitive channel homolog YbdG</fullName>
    </alternativeName>
</protein>
<dbReference type="InterPro" id="IPR010920">
    <property type="entry name" value="LSM_dom_sf"/>
</dbReference>
<dbReference type="SUPFAM" id="SSF50182">
    <property type="entry name" value="Sm-like ribonucleoproteins"/>
    <property type="match status" value="1"/>
</dbReference>
<evidence type="ECO:0000256" key="9">
    <source>
        <dbReference type="ARBA" id="ARBA00093630"/>
    </source>
</evidence>
<dbReference type="AlphaFoldDB" id="A0AA37TS43"/>
<feature type="transmembrane region" description="Helical" evidence="11">
    <location>
        <begin position="42"/>
        <end position="63"/>
    </location>
</feature>
<comment type="similarity">
    <text evidence="2">Belongs to the MscS (TC 1.A.23) family.</text>
</comment>
<evidence type="ECO:0000313" key="14">
    <source>
        <dbReference type="EMBL" id="GLS82074.1"/>
    </source>
</evidence>
<keyword evidence="4" id="KW-0997">Cell inner membrane</keyword>
<dbReference type="PANTHER" id="PTHR30414">
    <property type="entry name" value="MINICONDUCTANCE MECHANOSENSITIVE CHANNEL YBDG"/>
    <property type="match status" value="1"/>
</dbReference>
<proteinExistence type="inferred from homology"/>
<evidence type="ECO:0000256" key="6">
    <source>
        <dbReference type="ARBA" id="ARBA00022989"/>
    </source>
</evidence>
<keyword evidence="3" id="KW-1003">Cell membrane</keyword>
<evidence type="ECO:0000256" key="3">
    <source>
        <dbReference type="ARBA" id="ARBA00022475"/>
    </source>
</evidence>
<evidence type="ECO:0000256" key="5">
    <source>
        <dbReference type="ARBA" id="ARBA00022692"/>
    </source>
</evidence>
<evidence type="ECO:0000256" key="1">
    <source>
        <dbReference type="ARBA" id="ARBA00004429"/>
    </source>
</evidence>
<gene>
    <name evidence="14" type="primary">ybdG</name>
    <name evidence="14" type="ORF">GCM10007894_00510</name>
</gene>
<evidence type="ECO:0000256" key="11">
    <source>
        <dbReference type="SAM" id="Phobius"/>
    </source>
</evidence>
<feature type="transmembrane region" description="Helical" evidence="11">
    <location>
        <begin position="189"/>
        <end position="206"/>
    </location>
</feature>
<dbReference type="EMBL" id="BSPO01000001">
    <property type="protein sequence ID" value="GLS82074.1"/>
    <property type="molecule type" value="Genomic_DNA"/>
</dbReference>
<feature type="transmembrane region" description="Helical" evidence="11">
    <location>
        <begin position="91"/>
        <end position="112"/>
    </location>
</feature>
<keyword evidence="5 11" id="KW-0812">Transmembrane</keyword>
<dbReference type="InterPro" id="IPR006685">
    <property type="entry name" value="MscS_channel_2nd"/>
</dbReference>
<keyword evidence="7" id="KW-0346">Stress response</keyword>